<proteinExistence type="inferred from homology"/>
<evidence type="ECO:0000313" key="5">
    <source>
        <dbReference type="EMBL" id="RFM28566.1"/>
    </source>
</evidence>
<protein>
    <submittedName>
        <fullName evidence="5">Glycosyltransferase family 2 protein</fullName>
    </submittedName>
</protein>
<dbReference type="InterPro" id="IPR029044">
    <property type="entry name" value="Nucleotide-diphossugar_trans"/>
</dbReference>
<sequence>MTDSSPEVAIVILNYNGKKFLERFLPHVLASTYGNKRVIVADNASADDSVAFVRAQHPGVELILLPENYGFAGGYNKALQQVQSDYYVLLNSDVEVTPGWIEPVIEWLQLHPQYVVGQPKILAWNEKDHFEYAGAAGGWIDYLGYPFARGRVFTTLEADNNQYNNNVPVFWASGAAMFIKAAVYHEVGGLDEYFFAHQEEIDLCWRIQLAGYKVACCPASVVYHVGGGTLPKGHRKTLLNFRNNLVMLLKNLPANEQRWKIPLRIALDHVFALKCIAAGDIESYKAIWQAHRAVREWKRTHRPQQAAALLPMAKLDGVLQASLVIAYFLKGKKRFTEIISQENNT</sequence>
<evidence type="ECO:0000256" key="2">
    <source>
        <dbReference type="ARBA" id="ARBA00022676"/>
    </source>
</evidence>
<dbReference type="PANTHER" id="PTHR43179:SF12">
    <property type="entry name" value="GALACTOFURANOSYLTRANSFERASE GLFT2"/>
    <property type="match status" value="1"/>
</dbReference>
<comment type="similarity">
    <text evidence="1">Belongs to the glycosyltransferase 2 family.</text>
</comment>
<keyword evidence="6" id="KW-1185">Reference proteome</keyword>
<dbReference type="PANTHER" id="PTHR43179">
    <property type="entry name" value="RHAMNOSYLTRANSFERASE WBBL"/>
    <property type="match status" value="1"/>
</dbReference>
<accession>A0A3E1NKW1</accession>
<dbReference type="SUPFAM" id="SSF53448">
    <property type="entry name" value="Nucleotide-diphospho-sugar transferases"/>
    <property type="match status" value="1"/>
</dbReference>
<evidence type="ECO:0000256" key="3">
    <source>
        <dbReference type="ARBA" id="ARBA00022679"/>
    </source>
</evidence>
<dbReference type="Gene3D" id="3.90.550.10">
    <property type="entry name" value="Spore Coat Polysaccharide Biosynthesis Protein SpsA, Chain A"/>
    <property type="match status" value="1"/>
</dbReference>
<dbReference type="Proteomes" id="UP000261284">
    <property type="component" value="Unassembled WGS sequence"/>
</dbReference>
<evidence type="ECO:0000259" key="4">
    <source>
        <dbReference type="Pfam" id="PF00535"/>
    </source>
</evidence>
<dbReference type="CDD" id="cd04186">
    <property type="entry name" value="GT_2_like_c"/>
    <property type="match status" value="1"/>
</dbReference>
<name>A0A3E1NKW1_9BACT</name>
<reference evidence="5 6" key="1">
    <citation type="submission" date="2018-08" db="EMBL/GenBank/DDBJ databases">
        <title>Chitinophagaceae sp. K23C18032701, a novel bacterium isolated from forest soil.</title>
        <authorList>
            <person name="Wang C."/>
        </authorList>
    </citation>
    <scope>NUCLEOTIDE SEQUENCE [LARGE SCALE GENOMIC DNA]</scope>
    <source>
        <strain evidence="5 6">K23C18032701</strain>
    </source>
</reference>
<keyword evidence="3 5" id="KW-0808">Transferase</keyword>
<dbReference type="Pfam" id="PF00535">
    <property type="entry name" value="Glycos_transf_2"/>
    <property type="match status" value="1"/>
</dbReference>
<organism evidence="5 6">
    <name type="scientific">Deminuibacter soli</name>
    <dbReference type="NCBI Taxonomy" id="2291815"/>
    <lineage>
        <taxon>Bacteria</taxon>
        <taxon>Pseudomonadati</taxon>
        <taxon>Bacteroidota</taxon>
        <taxon>Chitinophagia</taxon>
        <taxon>Chitinophagales</taxon>
        <taxon>Chitinophagaceae</taxon>
        <taxon>Deminuibacter</taxon>
    </lineage>
</organism>
<evidence type="ECO:0000313" key="6">
    <source>
        <dbReference type="Proteomes" id="UP000261284"/>
    </source>
</evidence>
<dbReference type="InterPro" id="IPR001173">
    <property type="entry name" value="Glyco_trans_2-like"/>
</dbReference>
<feature type="domain" description="Glycosyltransferase 2-like" evidence="4">
    <location>
        <begin position="10"/>
        <end position="119"/>
    </location>
</feature>
<dbReference type="OrthoDB" id="9771846at2"/>
<dbReference type="EMBL" id="QTJU01000002">
    <property type="protein sequence ID" value="RFM28566.1"/>
    <property type="molecule type" value="Genomic_DNA"/>
</dbReference>
<keyword evidence="2" id="KW-0328">Glycosyltransferase</keyword>
<dbReference type="AlphaFoldDB" id="A0A3E1NKW1"/>
<comment type="caution">
    <text evidence="5">The sequence shown here is derived from an EMBL/GenBank/DDBJ whole genome shotgun (WGS) entry which is preliminary data.</text>
</comment>
<evidence type="ECO:0000256" key="1">
    <source>
        <dbReference type="ARBA" id="ARBA00006739"/>
    </source>
</evidence>
<dbReference type="RefSeq" id="WP_116846556.1">
    <property type="nucleotide sequence ID" value="NZ_QTJU01000002.1"/>
</dbReference>
<dbReference type="GO" id="GO:0016757">
    <property type="term" value="F:glycosyltransferase activity"/>
    <property type="evidence" value="ECO:0007669"/>
    <property type="project" value="UniProtKB-KW"/>
</dbReference>
<gene>
    <name evidence="5" type="ORF">DXN05_07125</name>
</gene>